<dbReference type="InterPro" id="IPR036388">
    <property type="entry name" value="WH-like_DNA-bd_sf"/>
</dbReference>
<feature type="domain" description="HTH luxR-type" evidence="5">
    <location>
        <begin position="205"/>
        <end position="232"/>
    </location>
</feature>
<keyword evidence="3" id="KW-0731">Sigma factor</keyword>
<evidence type="ECO:0000256" key="3">
    <source>
        <dbReference type="ARBA" id="ARBA00023082"/>
    </source>
</evidence>
<evidence type="ECO:0000259" key="5">
    <source>
        <dbReference type="PROSITE" id="PS00622"/>
    </source>
</evidence>
<protein>
    <submittedName>
        <fullName evidence="7">Sigma-70 family RNA polymerase sigma factor</fullName>
    </submittedName>
</protein>
<dbReference type="CDD" id="cd06171">
    <property type="entry name" value="Sigma70_r4"/>
    <property type="match status" value="1"/>
</dbReference>
<dbReference type="NCBIfam" id="TIGR02937">
    <property type="entry name" value="sigma70-ECF"/>
    <property type="match status" value="1"/>
</dbReference>
<evidence type="ECO:0000256" key="1">
    <source>
        <dbReference type="ARBA" id="ARBA00010641"/>
    </source>
</evidence>
<gene>
    <name evidence="6" type="ORF">DWW24_00100</name>
    <name evidence="7" type="ORF">DXA53_05825</name>
</gene>
<evidence type="ECO:0000313" key="9">
    <source>
        <dbReference type="Proteomes" id="UP000284434"/>
    </source>
</evidence>
<evidence type="ECO:0000313" key="6">
    <source>
        <dbReference type="EMBL" id="RGV30692.1"/>
    </source>
</evidence>
<evidence type="ECO:0000256" key="2">
    <source>
        <dbReference type="ARBA" id="ARBA00023015"/>
    </source>
</evidence>
<evidence type="ECO:0000256" key="4">
    <source>
        <dbReference type="ARBA" id="ARBA00023163"/>
    </source>
</evidence>
<dbReference type="InterPro" id="IPR013249">
    <property type="entry name" value="RNA_pol_sigma70_r4_t2"/>
</dbReference>
<dbReference type="Gene3D" id="1.10.10.10">
    <property type="entry name" value="Winged helix-like DNA-binding domain superfamily/Winged helix DNA-binding domain"/>
    <property type="match status" value="1"/>
</dbReference>
<dbReference type="EMBL" id="QRYW01000001">
    <property type="protein sequence ID" value="RGV30692.1"/>
    <property type="molecule type" value="Genomic_DNA"/>
</dbReference>
<dbReference type="InterPro" id="IPR007627">
    <property type="entry name" value="RNA_pol_sigma70_r2"/>
</dbReference>
<comment type="caution">
    <text evidence="7">The sequence shown here is derived from an EMBL/GenBank/DDBJ whole genome shotgun (WGS) entry which is preliminary data.</text>
</comment>
<dbReference type="SUPFAM" id="SSF88946">
    <property type="entry name" value="Sigma2 domain of RNA polymerase sigma factors"/>
    <property type="match status" value="1"/>
</dbReference>
<proteinExistence type="inferred from homology"/>
<dbReference type="PANTHER" id="PTHR43133:SF46">
    <property type="entry name" value="RNA POLYMERASE SIGMA-70 FACTOR ECF SUBFAMILY"/>
    <property type="match status" value="1"/>
</dbReference>
<dbReference type="GO" id="GO:0016987">
    <property type="term" value="F:sigma factor activity"/>
    <property type="evidence" value="ECO:0007669"/>
    <property type="project" value="UniProtKB-KW"/>
</dbReference>
<dbReference type="GO" id="GO:0006352">
    <property type="term" value="P:DNA-templated transcription initiation"/>
    <property type="evidence" value="ECO:0007669"/>
    <property type="project" value="InterPro"/>
</dbReference>
<dbReference type="InterPro" id="IPR014284">
    <property type="entry name" value="RNA_pol_sigma-70_dom"/>
</dbReference>
<evidence type="ECO:0000313" key="7">
    <source>
        <dbReference type="EMBL" id="RGY08251.1"/>
    </source>
</evidence>
<organism evidence="7 9">
    <name type="scientific">Odoribacter splanchnicus</name>
    <dbReference type="NCBI Taxonomy" id="28118"/>
    <lineage>
        <taxon>Bacteria</taxon>
        <taxon>Pseudomonadati</taxon>
        <taxon>Bacteroidota</taxon>
        <taxon>Bacteroidia</taxon>
        <taxon>Bacteroidales</taxon>
        <taxon>Odoribacteraceae</taxon>
        <taxon>Odoribacter</taxon>
    </lineage>
</organism>
<dbReference type="InterPro" id="IPR013324">
    <property type="entry name" value="RNA_pol_sigma_r3/r4-like"/>
</dbReference>
<name>A0A413IE83_9BACT</name>
<evidence type="ECO:0000313" key="8">
    <source>
        <dbReference type="Proteomes" id="UP000283426"/>
    </source>
</evidence>
<accession>A0A413IE83</accession>
<dbReference type="EMBL" id="QSCO01000006">
    <property type="protein sequence ID" value="RGY08251.1"/>
    <property type="molecule type" value="Genomic_DNA"/>
</dbReference>
<keyword evidence="4" id="KW-0804">Transcription</keyword>
<reference evidence="8 9" key="1">
    <citation type="submission" date="2018-08" db="EMBL/GenBank/DDBJ databases">
        <title>A genome reference for cultivated species of the human gut microbiota.</title>
        <authorList>
            <person name="Zou Y."/>
            <person name="Xue W."/>
            <person name="Luo G."/>
        </authorList>
    </citation>
    <scope>NUCLEOTIDE SEQUENCE [LARGE SCALE GENOMIC DNA]</scope>
    <source>
        <strain evidence="6 8">AF14-6AC</strain>
        <strain evidence="7 9">OF03-11</strain>
    </source>
</reference>
<dbReference type="Pfam" id="PF08281">
    <property type="entry name" value="Sigma70_r4_2"/>
    <property type="match status" value="1"/>
</dbReference>
<dbReference type="PRINTS" id="PR00038">
    <property type="entry name" value="HTHLUXR"/>
</dbReference>
<dbReference type="PROSITE" id="PS00622">
    <property type="entry name" value="HTH_LUXR_1"/>
    <property type="match status" value="1"/>
</dbReference>
<keyword evidence="2" id="KW-0805">Transcription regulation</keyword>
<dbReference type="Pfam" id="PF04542">
    <property type="entry name" value="Sigma70_r2"/>
    <property type="match status" value="1"/>
</dbReference>
<dbReference type="Gene3D" id="1.10.1740.10">
    <property type="match status" value="1"/>
</dbReference>
<dbReference type="InterPro" id="IPR039425">
    <property type="entry name" value="RNA_pol_sigma-70-like"/>
</dbReference>
<dbReference type="SUPFAM" id="SSF88659">
    <property type="entry name" value="Sigma3 and sigma4 domains of RNA polymerase sigma factors"/>
    <property type="match status" value="1"/>
</dbReference>
<dbReference type="PANTHER" id="PTHR43133">
    <property type="entry name" value="RNA POLYMERASE ECF-TYPE SIGMA FACTO"/>
    <property type="match status" value="1"/>
</dbReference>
<dbReference type="SMART" id="SM00421">
    <property type="entry name" value="HTH_LUXR"/>
    <property type="match status" value="1"/>
</dbReference>
<dbReference type="AlphaFoldDB" id="A0A413IE83"/>
<dbReference type="Proteomes" id="UP000283426">
    <property type="component" value="Unassembled WGS sequence"/>
</dbReference>
<sequence length="251" mass="29820">MGFRFFPPLLKPFLFFRSNSPHKPAANQMCKFIPIFKPSHFYVYFILKHLKSTSGCAHLKKKITFVSEYQYKRPANKMLLNNKRFELFFNTYYEPVYLFSLKYVREEPVAQDIAQNVFVRLYEKRENFYAIEKAKSFAYTTAHNLCLNHLRHSQIAQKYISQREEEEEQNCLHEITYQETLRLLSFAISQLPPQTREIIQLGLEGNNNTEIADLLHISVNTVKSMKKSAYRRLREILGKEYTLLILKLLGW</sequence>
<dbReference type="InterPro" id="IPR013325">
    <property type="entry name" value="RNA_pol_sigma_r2"/>
</dbReference>
<dbReference type="InterPro" id="IPR000792">
    <property type="entry name" value="Tscrpt_reg_LuxR_C"/>
</dbReference>
<comment type="similarity">
    <text evidence="1">Belongs to the sigma-70 factor family. ECF subfamily.</text>
</comment>
<dbReference type="GO" id="GO:0003677">
    <property type="term" value="F:DNA binding"/>
    <property type="evidence" value="ECO:0007669"/>
    <property type="project" value="InterPro"/>
</dbReference>
<dbReference type="Proteomes" id="UP000284434">
    <property type="component" value="Unassembled WGS sequence"/>
</dbReference>